<dbReference type="Gene3D" id="3.30.70.1990">
    <property type="match status" value="1"/>
</dbReference>
<evidence type="ECO:0000313" key="3">
    <source>
        <dbReference type="Proteomes" id="UP000252132"/>
    </source>
</evidence>
<dbReference type="FunFam" id="1.10.405.20:FF:000001">
    <property type="entry name" value="Amine oxidase"/>
    <property type="match status" value="1"/>
</dbReference>
<dbReference type="InterPro" id="IPR036188">
    <property type="entry name" value="FAD/NAD-bd_sf"/>
</dbReference>
<comment type="caution">
    <text evidence="2">The sequence shown here is derived from an EMBL/GenBank/DDBJ whole genome shotgun (WGS) entry which is preliminary data.</text>
</comment>
<dbReference type="PANTHER" id="PTHR42923:SF17">
    <property type="entry name" value="AMINE OXIDASE DOMAIN-CONTAINING PROTEIN"/>
    <property type="match status" value="1"/>
</dbReference>
<proteinExistence type="predicted"/>
<dbReference type="SUPFAM" id="SSF51905">
    <property type="entry name" value="FAD/NAD(P)-binding domain"/>
    <property type="match status" value="1"/>
</dbReference>
<accession>A0A368E3G0</accession>
<dbReference type="PANTHER" id="PTHR42923">
    <property type="entry name" value="PROTOPORPHYRINOGEN OXIDASE"/>
    <property type="match status" value="1"/>
</dbReference>
<gene>
    <name evidence="2" type="ORF">DBW69_01550</name>
</gene>
<dbReference type="InterPro" id="IPR002937">
    <property type="entry name" value="Amino_oxidase"/>
</dbReference>
<reference evidence="2 3" key="1">
    <citation type="journal article" date="2018" name="Microbiome">
        <title>Fine metagenomic profile of the Mediterranean stratified and mixed water columns revealed by assembly and recruitment.</title>
        <authorList>
            <person name="Haro-Moreno J.M."/>
            <person name="Lopez-Perez M."/>
            <person name="De La Torre J.R."/>
            <person name="Picazo A."/>
            <person name="Camacho A."/>
            <person name="Rodriguez-Valera F."/>
        </authorList>
    </citation>
    <scope>NUCLEOTIDE SEQUENCE [LARGE SCALE GENOMIC DNA]</scope>
    <source>
        <strain evidence="2">MED-G55</strain>
    </source>
</reference>
<dbReference type="Proteomes" id="UP000252132">
    <property type="component" value="Unassembled WGS sequence"/>
</dbReference>
<name>A0A368E3G0_9PROT</name>
<protein>
    <submittedName>
        <fullName evidence="2">FAD-dependent oxidoreductase</fullName>
    </submittedName>
</protein>
<dbReference type="AlphaFoldDB" id="A0A368E3G0"/>
<dbReference type="Gene3D" id="3.50.50.60">
    <property type="entry name" value="FAD/NAD(P)-binding domain"/>
    <property type="match status" value="1"/>
</dbReference>
<dbReference type="Pfam" id="PF01593">
    <property type="entry name" value="Amino_oxidase"/>
    <property type="match status" value="1"/>
</dbReference>
<dbReference type="EMBL" id="QOQF01000003">
    <property type="protein sequence ID" value="RCL78103.1"/>
    <property type="molecule type" value="Genomic_DNA"/>
</dbReference>
<dbReference type="Gene3D" id="1.10.405.20">
    <property type="match status" value="1"/>
</dbReference>
<sequence length="429" mass="48786">MKIAVIGAGISGNYAAYKLSKNHDVTVYEKRERLGGHSATVDVDYDGQQIAVDTGFIVYNELNYPGLTSLFAELAVATSSSNMSFAFSSAFDRKSGGLEWSGNSMNTIFAQRRNLLRPSFWMMLKEILRFNKIANNCDLSDSANESLGNWLKRHKFSENFKNNYLIPMGAAIWSTPSKAMNDFPAKGFLNFFINHKLTHQDRPEWRTVTGGSREYVKKLVAATSADFKVNSEVTKVTRQDSKVQVYNNHEATFETFDAVIFAAHTNQTLSLLEDADASERQILSDIKYLPNQVYLHRDRRLMPKREKVWSAWNYLHNKDEENNIIVTISYWMNRLQNINKEYPLFVTLNPPEPPASDLTFGYFEYDHPQFDSIAFKAQSNLASIQGTYNTWFCGAWAGFGFHEDGLQSAQKIVTDIESRDHIETIANAS</sequence>
<feature type="domain" description="Amine oxidase" evidence="1">
    <location>
        <begin position="14"/>
        <end position="269"/>
    </location>
</feature>
<evidence type="ECO:0000259" key="1">
    <source>
        <dbReference type="Pfam" id="PF01593"/>
    </source>
</evidence>
<dbReference type="GO" id="GO:0016491">
    <property type="term" value="F:oxidoreductase activity"/>
    <property type="evidence" value="ECO:0007669"/>
    <property type="project" value="InterPro"/>
</dbReference>
<organism evidence="2 3">
    <name type="scientific">PS1 clade bacterium</name>
    <dbReference type="NCBI Taxonomy" id="2175152"/>
    <lineage>
        <taxon>Bacteria</taxon>
        <taxon>Pseudomonadati</taxon>
        <taxon>Pseudomonadota</taxon>
        <taxon>Alphaproteobacteria</taxon>
        <taxon>PS1 clade</taxon>
    </lineage>
</organism>
<evidence type="ECO:0000313" key="2">
    <source>
        <dbReference type="EMBL" id="RCL78103.1"/>
    </source>
</evidence>
<dbReference type="InterPro" id="IPR050464">
    <property type="entry name" value="Zeta_carotene_desat/Oxidored"/>
</dbReference>